<dbReference type="RefSeq" id="WP_204721567.1">
    <property type="nucleotide sequence ID" value="NZ_JACSNR010000009.1"/>
</dbReference>
<gene>
    <name evidence="7" type="ORF">H9X81_09720</name>
</gene>
<name>A0ABS2GN90_9FIRM</name>
<reference evidence="7 8" key="1">
    <citation type="journal article" date="2021" name="Sci. Rep.">
        <title>The distribution of antibiotic resistance genes in chicken gut microbiota commensals.</title>
        <authorList>
            <person name="Juricova H."/>
            <person name="Matiasovicova J."/>
            <person name="Kubasova T."/>
            <person name="Cejkova D."/>
            <person name="Rychlik I."/>
        </authorList>
    </citation>
    <scope>NUCLEOTIDE SEQUENCE [LARGE SCALE GENOMIC DNA]</scope>
    <source>
        <strain evidence="7 8">An564</strain>
    </source>
</reference>
<protein>
    <submittedName>
        <fullName evidence="7">Tryptophan-rich sensory protein</fullName>
    </submittedName>
</protein>
<dbReference type="PIRSF" id="PIRSF005859">
    <property type="entry name" value="PBR"/>
    <property type="match status" value="1"/>
</dbReference>
<evidence type="ECO:0000256" key="5">
    <source>
        <dbReference type="ARBA" id="ARBA00023136"/>
    </source>
</evidence>
<keyword evidence="8" id="KW-1185">Reference proteome</keyword>
<dbReference type="PANTHER" id="PTHR10057">
    <property type="entry name" value="PERIPHERAL-TYPE BENZODIAZEPINE RECEPTOR"/>
    <property type="match status" value="1"/>
</dbReference>
<keyword evidence="4 6" id="KW-1133">Transmembrane helix</keyword>
<proteinExistence type="inferred from homology"/>
<sequence length="155" mass="17448">MKHKLSSLLPALFLPLAVGGLAGYFTRSAMSGYKLLKKPPFAPPGWVFPVVWTILYLLMGYASWRIWKPSSPARWEALGEYVLTLALNFLWPLLFFLGGWWLAALLVLIVLFLLVADLIRRSAAIDWKAALALVPYLLWLGVAGYLNLGIYLLNR</sequence>
<keyword evidence="5 6" id="KW-0472">Membrane</keyword>
<evidence type="ECO:0000256" key="2">
    <source>
        <dbReference type="ARBA" id="ARBA00007524"/>
    </source>
</evidence>
<feature type="transmembrane region" description="Helical" evidence="6">
    <location>
        <begin position="131"/>
        <end position="153"/>
    </location>
</feature>
<comment type="caution">
    <text evidence="7">The sequence shown here is derived from an EMBL/GenBank/DDBJ whole genome shotgun (WGS) entry which is preliminary data.</text>
</comment>
<evidence type="ECO:0000313" key="7">
    <source>
        <dbReference type="EMBL" id="MBM6923962.1"/>
    </source>
</evidence>
<evidence type="ECO:0000256" key="1">
    <source>
        <dbReference type="ARBA" id="ARBA00004141"/>
    </source>
</evidence>
<dbReference type="CDD" id="cd15904">
    <property type="entry name" value="TSPO_MBR"/>
    <property type="match status" value="1"/>
</dbReference>
<comment type="subcellular location">
    <subcellularLocation>
        <location evidence="1">Membrane</location>
        <topology evidence="1">Multi-pass membrane protein</topology>
    </subcellularLocation>
</comment>
<evidence type="ECO:0000256" key="6">
    <source>
        <dbReference type="SAM" id="Phobius"/>
    </source>
</evidence>
<evidence type="ECO:0000256" key="4">
    <source>
        <dbReference type="ARBA" id="ARBA00022989"/>
    </source>
</evidence>
<dbReference type="Gene3D" id="1.20.1260.100">
    <property type="entry name" value="TspO/MBR protein"/>
    <property type="match status" value="1"/>
</dbReference>
<feature type="transmembrane region" description="Helical" evidence="6">
    <location>
        <begin position="100"/>
        <end position="119"/>
    </location>
</feature>
<feature type="transmembrane region" description="Helical" evidence="6">
    <location>
        <begin position="46"/>
        <end position="66"/>
    </location>
</feature>
<organism evidence="7 8">
    <name type="scientific">Hydrogenoanaerobacterium saccharovorans</name>
    <dbReference type="NCBI Taxonomy" id="474960"/>
    <lineage>
        <taxon>Bacteria</taxon>
        <taxon>Bacillati</taxon>
        <taxon>Bacillota</taxon>
        <taxon>Clostridia</taxon>
        <taxon>Eubacteriales</taxon>
        <taxon>Oscillospiraceae</taxon>
        <taxon>Hydrogenoanaerobacterium</taxon>
    </lineage>
</organism>
<evidence type="ECO:0000313" key="8">
    <source>
        <dbReference type="Proteomes" id="UP000724149"/>
    </source>
</evidence>
<dbReference type="EMBL" id="JACSNR010000009">
    <property type="protein sequence ID" value="MBM6923962.1"/>
    <property type="molecule type" value="Genomic_DNA"/>
</dbReference>
<comment type="similarity">
    <text evidence="2">Belongs to the TspO/BZRP family.</text>
</comment>
<evidence type="ECO:0000256" key="3">
    <source>
        <dbReference type="ARBA" id="ARBA00022692"/>
    </source>
</evidence>
<dbReference type="InterPro" id="IPR038330">
    <property type="entry name" value="TspO/MBR-related_sf"/>
</dbReference>
<dbReference type="Proteomes" id="UP000724149">
    <property type="component" value="Unassembled WGS sequence"/>
</dbReference>
<dbReference type="PANTHER" id="PTHR10057:SF0">
    <property type="entry name" value="TRANSLOCATOR PROTEIN"/>
    <property type="match status" value="1"/>
</dbReference>
<keyword evidence="3 6" id="KW-0812">Transmembrane</keyword>
<accession>A0ABS2GN90</accession>
<dbReference type="InterPro" id="IPR004307">
    <property type="entry name" value="TspO_MBR"/>
</dbReference>
<dbReference type="Pfam" id="PF03073">
    <property type="entry name" value="TspO_MBR"/>
    <property type="match status" value="1"/>
</dbReference>